<dbReference type="EMBL" id="QGNW01000266">
    <property type="protein sequence ID" value="RVW80367.1"/>
    <property type="molecule type" value="Genomic_DNA"/>
</dbReference>
<dbReference type="OrthoDB" id="768257at2759"/>
<name>A0A438H7U3_VITVI</name>
<proteinExistence type="predicted"/>
<organism evidence="1 2">
    <name type="scientific">Vitis vinifera</name>
    <name type="common">Grape</name>
    <dbReference type="NCBI Taxonomy" id="29760"/>
    <lineage>
        <taxon>Eukaryota</taxon>
        <taxon>Viridiplantae</taxon>
        <taxon>Streptophyta</taxon>
        <taxon>Embryophyta</taxon>
        <taxon>Tracheophyta</taxon>
        <taxon>Spermatophyta</taxon>
        <taxon>Magnoliopsida</taxon>
        <taxon>eudicotyledons</taxon>
        <taxon>Gunneridae</taxon>
        <taxon>Pentapetalae</taxon>
        <taxon>rosids</taxon>
        <taxon>Vitales</taxon>
        <taxon>Vitaceae</taxon>
        <taxon>Viteae</taxon>
        <taxon>Vitis</taxon>
    </lineage>
</organism>
<gene>
    <name evidence="1" type="ORF">CK203_042324</name>
</gene>
<reference evidence="1 2" key="1">
    <citation type="journal article" date="2018" name="PLoS Genet.">
        <title>Population sequencing reveals clonal diversity and ancestral inbreeding in the grapevine cultivar Chardonnay.</title>
        <authorList>
            <person name="Roach M.J."/>
            <person name="Johnson D.L."/>
            <person name="Bohlmann J."/>
            <person name="van Vuuren H.J."/>
            <person name="Jones S.J."/>
            <person name="Pretorius I.S."/>
            <person name="Schmidt S.A."/>
            <person name="Borneman A.R."/>
        </authorList>
    </citation>
    <scope>NUCLEOTIDE SEQUENCE [LARGE SCALE GENOMIC DNA]</scope>
    <source>
        <strain evidence="2">cv. Chardonnay</strain>
        <tissue evidence="1">Leaf</tissue>
    </source>
</reference>
<accession>A0A438H7U3</accession>
<protein>
    <submittedName>
        <fullName evidence="1">Uncharacterized protein</fullName>
    </submittedName>
</protein>
<evidence type="ECO:0000313" key="1">
    <source>
        <dbReference type="EMBL" id="RVW80367.1"/>
    </source>
</evidence>
<sequence length="70" mass="7531">MSSEPPRSDQIEATAKLQVTELLKLNELSHMAEQCLGPGIPVNFGELKSLVDSAQCMPCLSSGAAPINFW</sequence>
<comment type="caution">
    <text evidence="1">The sequence shown here is derived from an EMBL/GenBank/DDBJ whole genome shotgun (WGS) entry which is preliminary data.</text>
</comment>
<evidence type="ECO:0000313" key="2">
    <source>
        <dbReference type="Proteomes" id="UP000288805"/>
    </source>
</evidence>
<dbReference type="AlphaFoldDB" id="A0A438H7U3"/>
<dbReference type="Proteomes" id="UP000288805">
    <property type="component" value="Unassembled WGS sequence"/>
</dbReference>